<dbReference type="KEGG" id="aagg:ETAA8_70280"/>
<feature type="compositionally biased region" description="Basic and acidic residues" evidence="1">
    <location>
        <begin position="78"/>
        <end position="89"/>
    </location>
</feature>
<sequence length="89" mass="9869">MVRIVGQHLTYLSGLARFGVQQFTHCWTPPVYSLASLTSKATIGGNGYSRRFLKSISVDFTSAARDNQQPPIGPPQHPHRDVFKLAEKS</sequence>
<name>A0A517YNR7_9BACT</name>
<feature type="region of interest" description="Disordered" evidence="1">
    <location>
        <begin position="64"/>
        <end position="89"/>
    </location>
</feature>
<reference evidence="2 3" key="1">
    <citation type="submission" date="2019-02" db="EMBL/GenBank/DDBJ databases">
        <title>Deep-cultivation of Planctomycetes and their phenomic and genomic characterization uncovers novel biology.</title>
        <authorList>
            <person name="Wiegand S."/>
            <person name="Jogler M."/>
            <person name="Boedeker C."/>
            <person name="Pinto D."/>
            <person name="Vollmers J."/>
            <person name="Rivas-Marin E."/>
            <person name="Kohn T."/>
            <person name="Peeters S.H."/>
            <person name="Heuer A."/>
            <person name="Rast P."/>
            <person name="Oberbeckmann S."/>
            <person name="Bunk B."/>
            <person name="Jeske O."/>
            <person name="Meyerdierks A."/>
            <person name="Storesund J.E."/>
            <person name="Kallscheuer N."/>
            <person name="Luecker S."/>
            <person name="Lage O.M."/>
            <person name="Pohl T."/>
            <person name="Merkel B.J."/>
            <person name="Hornburger P."/>
            <person name="Mueller R.-W."/>
            <person name="Bruemmer F."/>
            <person name="Labrenz M."/>
            <person name="Spormann A.M."/>
            <person name="Op den Camp H."/>
            <person name="Overmann J."/>
            <person name="Amann R."/>
            <person name="Jetten M.S.M."/>
            <person name="Mascher T."/>
            <person name="Medema M.H."/>
            <person name="Devos D.P."/>
            <person name="Kaster A.-K."/>
            <person name="Ovreas L."/>
            <person name="Rohde M."/>
            <person name="Galperin M.Y."/>
            <person name="Jogler C."/>
        </authorList>
    </citation>
    <scope>NUCLEOTIDE SEQUENCE [LARGE SCALE GENOMIC DNA]</scope>
    <source>
        <strain evidence="2 3">ETA_A8</strain>
    </source>
</reference>
<protein>
    <submittedName>
        <fullName evidence="2">Uncharacterized protein</fullName>
    </submittedName>
</protein>
<dbReference type="EMBL" id="CP036274">
    <property type="protein sequence ID" value="QDU31867.1"/>
    <property type="molecule type" value="Genomic_DNA"/>
</dbReference>
<organism evidence="2 3">
    <name type="scientific">Anatilimnocola aggregata</name>
    <dbReference type="NCBI Taxonomy" id="2528021"/>
    <lineage>
        <taxon>Bacteria</taxon>
        <taxon>Pseudomonadati</taxon>
        <taxon>Planctomycetota</taxon>
        <taxon>Planctomycetia</taxon>
        <taxon>Pirellulales</taxon>
        <taxon>Pirellulaceae</taxon>
        <taxon>Anatilimnocola</taxon>
    </lineage>
</organism>
<keyword evidence="3" id="KW-1185">Reference proteome</keyword>
<evidence type="ECO:0000313" key="3">
    <source>
        <dbReference type="Proteomes" id="UP000315017"/>
    </source>
</evidence>
<evidence type="ECO:0000313" key="2">
    <source>
        <dbReference type="EMBL" id="QDU31867.1"/>
    </source>
</evidence>
<proteinExistence type="predicted"/>
<gene>
    <name evidence="2" type="ORF">ETAA8_70280</name>
</gene>
<dbReference type="Proteomes" id="UP000315017">
    <property type="component" value="Chromosome"/>
</dbReference>
<dbReference type="AlphaFoldDB" id="A0A517YNR7"/>
<evidence type="ECO:0000256" key="1">
    <source>
        <dbReference type="SAM" id="MobiDB-lite"/>
    </source>
</evidence>
<accession>A0A517YNR7</accession>